<proteinExistence type="predicted"/>
<dbReference type="EMBL" id="SCFR01000001">
    <property type="protein sequence ID" value="TFF67647.1"/>
    <property type="molecule type" value="Genomic_DNA"/>
</dbReference>
<dbReference type="AlphaFoldDB" id="A0A4R9C4R5"/>
<dbReference type="Proteomes" id="UP000297454">
    <property type="component" value="Unassembled WGS sequence"/>
</dbReference>
<protein>
    <submittedName>
        <fullName evidence="2">Uncharacterized protein</fullName>
    </submittedName>
</protein>
<evidence type="ECO:0000313" key="3">
    <source>
        <dbReference type="Proteomes" id="UP000297454"/>
    </source>
</evidence>
<accession>A0A4R9C4R5</accession>
<sequence>MDVKYDIEELVKTTGKPKNITSLVIFSIIFFIESLVYLKFIRNNPEKNSFLYNALFILILFVTFIIVFLIKNIIITKRINRNFVIPMNNIMNENMELKDPNNTLNELLKLKNIKPGEEAWNIWKLNVSSALIDNNKNEDALKLLNSIRSNNQELMGFVKKEKSRIKN</sequence>
<feature type="transmembrane region" description="Helical" evidence="1">
    <location>
        <begin position="50"/>
        <end position="70"/>
    </location>
</feature>
<organism evidence="2 3">
    <name type="scientific">Helcococcus ovis</name>
    <dbReference type="NCBI Taxonomy" id="72026"/>
    <lineage>
        <taxon>Bacteria</taxon>
        <taxon>Bacillati</taxon>
        <taxon>Bacillota</taxon>
        <taxon>Tissierellia</taxon>
        <taxon>Tissierellales</taxon>
        <taxon>Peptoniphilaceae</taxon>
        <taxon>Helcococcus</taxon>
    </lineage>
</organism>
<comment type="caution">
    <text evidence="2">The sequence shown here is derived from an EMBL/GenBank/DDBJ whole genome shotgun (WGS) entry which is preliminary data.</text>
</comment>
<evidence type="ECO:0000313" key="2">
    <source>
        <dbReference type="EMBL" id="TFF67647.1"/>
    </source>
</evidence>
<keyword evidence="3" id="KW-1185">Reference proteome</keyword>
<gene>
    <name evidence="2" type="ORF">EQF91_00155</name>
</gene>
<keyword evidence="1" id="KW-0812">Transmembrane</keyword>
<keyword evidence="1" id="KW-0472">Membrane</keyword>
<dbReference type="GeneID" id="97031694"/>
<feature type="transmembrane region" description="Helical" evidence="1">
    <location>
        <begin position="20"/>
        <end position="38"/>
    </location>
</feature>
<reference evidence="2 3" key="1">
    <citation type="submission" date="2019-01" db="EMBL/GenBank/DDBJ databases">
        <title>Draft Genome Sequences of Helcococcus ovis Strains Isolated from the Uterus and Vagina of Dairy Cows with Metritis.</title>
        <authorList>
            <person name="Cunha F."/>
            <person name="Jeon S.J."/>
            <person name="Kutzer P."/>
            <person name="Galvao K.N."/>
        </authorList>
    </citation>
    <scope>NUCLEOTIDE SEQUENCE [LARGE SCALE GENOMIC DNA]</scope>
    <source>
        <strain evidence="2 3">KG-37</strain>
    </source>
</reference>
<evidence type="ECO:0000256" key="1">
    <source>
        <dbReference type="SAM" id="Phobius"/>
    </source>
</evidence>
<name>A0A4R9C4R5_9FIRM</name>
<dbReference type="RefSeq" id="WP_134710886.1">
    <property type="nucleotide sequence ID" value="NZ_CP119081.1"/>
</dbReference>
<keyword evidence="1" id="KW-1133">Transmembrane helix</keyword>